<dbReference type="CDD" id="cd04301">
    <property type="entry name" value="NAT_SF"/>
    <property type="match status" value="1"/>
</dbReference>
<keyword evidence="2" id="KW-0808">Transferase</keyword>
<protein>
    <submittedName>
        <fullName evidence="2">GCN5 family acetyltransferase</fullName>
    </submittedName>
</protein>
<dbReference type="InterPro" id="IPR016181">
    <property type="entry name" value="Acyl_CoA_acyltransferase"/>
</dbReference>
<dbReference type="GO" id="GO:0016747">
    <property type="term" value="F:acyltransferase activity, transferring groups other than amino-acyl groups"/>
    <property type="evidence" value="ECO:0007669"/>
    <property type="project" value="InterPro"/>
</dbReference>
<keyword evidence="3" id="KW-1185">Reference proteome</keyword>
<dbReference type="PROSITE" id="PS51186">
    <property type="entry name" value="GNAT"/>
    <property type="match status" value="1"/>
</dbReference>
<dbReference type="AlphaFoldDB" id="A0A0A7EJI1"/>
<dbReference type="Proteomes" id="UP000030341">
    <property type="component" value="Chromosome 2"/>
</dbReference>
<dbReference type="RefSeq" id="WP_040135424.1">
    <property type="nucleotide sequence ID" value="NZ_CP009889.1"/>
</dbReference>
<sequence>MYSIKQGELKDIAIIEAQIPEFSSPKKLVDIRERLAQSHFLLLISFYHDEPIGYKLGYALSDDIFYSWLGAVLPAHRGHGLAQKMLNAQEAWVKQHHYQRIQVKTMNRFRAMLSMLIKNNYHIIDIEKAISSLDVKIRFEKALEYK</sequence>
<dbReference type="eggNOG" id="COG0456">
    <property type="taxonomic scope" value="Bacteria"/>
</dbReference>
<dbReference type="OrthoDB" id="9812289at2"/>
<accession>A0A0A7EJI1</accession>
<dbReference type="KEGG" id="pseo:OM33_17270"/>
<proteinExistence type="predicted"/>
<organism evidence="2 3">
    <name type="scientific">Pseudoalteromonas piratica</name>
    <dbReference type="NCBI Taxonomy" id="1348114"/>
    <lineage>
        <taxon>Bacteria</taxon>
        <taxon>Pseudomonadati</taxon>
        <taxon>Pseudomonadota</taxon>
        <taxon>Gammaproteobacteria</taxon>
        <taxon>Alteromonadales</taxon>
        <taxon>Pseudoalteromonadaceae</taxon>
        <taxon>Pseudoalteromonas</taxon>
    </lineage>
</organism>
<evidence type="ECO:0000313" key="2">
    <source>
        <dbReference type="EMBL" id="AIY66855.1"/>
    </source>
</evidence>
<dbReference type="Gene3D" id="3.40.630.30">
    <property type="match status" value="1"/>
</dbReference>
<dbReference type="EMBL" id="CP009889">
    <property type="protein sequence ID" value="AIY66855.1"/>
    <property type="molecule type" value="Genomic_DNA"/>
</dbReference>
<feature type="domain" description="N-acetyltransferase" evidence="1">
    <location>
        <begin position="2"/>
        <end position="144"/>
    </location>
</feature>
<evidence type="ECO:0000313" key="3">
    <source>
        <dbReference type="Proteomes" id="UP000030341"/>
    </source>
</evidence>
<reference evidence="2 3" key="1">
    <citation type="submission" date="2014-11" db="EMBL/GenBank/DDBJ databases">
        <title>Complete Genome Sequence of Pseudoalteromonas sp. Strain OCN003 Isolated from Kaneohe Bay, Oahu, Hawaii.</title>
        <authorList>
            <person name="Beurmann S."/>
            <person name="Videau P."/>
            <person name="Ushijima B."/>
            <person name="Smith A.M."/>
            <person name="Aeby G.S."/>
            <person name="Callahan S.M."/>
            <person name="Belcaid M."/>
        </authorList>
    </citation>
    <scope>NUCLEOTIDE SEQUENCE [LARGE SCALE GENOMIC DNA]</scope>
    <source>
        <strain evidence="2 3">OCN003</strain>
    </source>
</reference>
<name>A0A0A7EJI1_9GAMM</name>
<dbReference type="Pfam" id="PF00583">
    <property type="entry name" value="Acetyltransf_1"/>
    <property type="match status" value="1"/>
</dbReference>
<gene>
    <name evidence="2" type="ORF">OM33_17270</name>
</gene>
<evidence type="ECO:0000259" key="1">
    <source>
        <dbReference type="PROSITE" id="PS51186"/>
    </source>
</evidence>
<dbReference type="STRING" id="1348114.OM33_17270"/>
<dbReference type="InterPro" id="IPR000182">
    <property type="entry name" value="GNAT_dom"/>
</dbReference>
<dbReference type="SUPFAM" id="SSF55729">
    <property type="entry name" value="Acyl-CoA N-acyltransferases (Nat)"/>
    <property type="match status" value="1"/>
</dbReference>
<dbReference type="HOGENOM" id="CLU_127573_0_0_6"/>